<sequence length="318" mass="36368">MLRQTVSVIIPTYNSGSFVTAAVESALGQSVQPFEIIVIDDGSTDATSHVLKPYMGSIRYYQQPNAGLSAARNRGIAAAMGDLIAFLDADDIWLPNKLALQMETLEKHPEAALVHSDVYFWDNETGERAIRNKMRHGYTGRCYHQFFRRNAVCPSTVLVRRECLDRIGGFDEQIRRPTTQDYDLWWRIARRYDLAYLDRPTVLYRLHSGNASKQTLMMVEDELYVVLKALSEDSQLAQSLGFRETNDRLFGLYFSIGYINFDEGRFPTARRSLLSAIRRRPTDTYTWLLTASTLLPPAWVRALRNMKQSALFCLDPMT</sequence>
<reference evidence="2 3" key="1">
    <citation type="submission" date="2019-02" db="EMBL/GenBank/DDBJ databases">
        <title>Deep-cultivation of Planctomycetes and their phenomic and genomic characterization uncovers novel biology.</title>
        <authorList>
            <person name="Wiegand S."/>
            <person name="Jogler M."/>
            <person name="Boedeker C."/>
            <person name="Pinto D."/>
            <person name="Vollmers J."/>
            <person name="Rivas-Marin E."/>
            <person name="Kohn T."/>
            <person name="Peeters S.H."/>
            <person name="Heuer A."/>
            <person name="Rast P."/>
            <person name="Oberbeckmann S."/>
            <person name="Bunk B."/>
            <person name="Jeske O."/>
            <person name="Meyerdierks A."/>
            <person name="Storesund J.E."/>
            <person name="Kallscheuer N."/>
            <person name="Luecker S."/>
            <person name="Lage O.M."/>
            <person name="Pohl T."/>
            <person name="Merkel B.J."/>
            <person name="Hornburger P."/>
            <person name="Mueller R.-W."/>
            <person name="Bruemmer F."/>
            <person name="Labrenz M."/>
            <person name="Spormann A.M."/>
            <person name="Op den Camp H."/>
            <person name="Overmann J."/>
            <person name="Amann R."/>
            <person name="Jetten M.S.M."/>
            <person name="Mascher T."/>
            <person name="Medema M.H."/>
            <person name="Devos D.P."/>
            <person name="Kaster A.-K."/>
            <person name="Ovreas L."/>
            <person name="Rohde M."/>
            <person name="Galperin M.Y."/>
            <person name="Jogler C."/>
        </authorList>
    </citation>
    <scope>NUCLEOTIDE SEQUENCE [LARGE SCALE GENOMIC DNA]</scope>
    <source>
        <strain evidence="2 3">ElP</strain>
        <plasmid evidence="3">pelp_5</plasmid>
    </source>
</reference>
<evidence type="ECO:0000259" key="1">
    <source>
        <dbReference type="Pfam" id="PF00535"/>
    </source>
</evidence>
<dbReference type="Gene3D" id="3.90.550.10">
    <property type="entry name" value="Spore Coat Polysaccharide Biosynthesis Protein SpsA, Chain A"/>
    <property type="match status" value="1"/>
</dbReference>
<dbReference type="PANTHER" id="PTHR43685:SF2">
    <property type="entry name" value="GLYCOSYLTRANSFERASE 2-LIKE DOMAIN-CONTAINING PROTEIN"/>
    <property type="match status" value="1"/>
</dbReference>
<dbReference type="PANTHER" id="PTHR43685">
    <property type="entry name" value="GLYCOSYLTRANSFERASE"/>
    <property type="match status" value="1"/>
</dbReference>
<organism evidence="2 3">
    <name type="scientific">Tautonia plasticadhaerens</name>
    <dbReference type="NCBI Taxonomy" id="2527974"/>
    <lineage>
        <taxon>Bacteria</taxon>
        <taxon>Pseudomonadati</taxon>
        <taxon>Planctomycetota</taxon>
        <taxon>Planctomycetia</taxon>
        <taxon>Isosphaerales</taxon>
        <taxon>Isosphaeraceae</taxon>
        <taxon>Tautonia</taxon>
    </lineage>
</organism>
<dbReference type="InterPro" id="IPR001173">
    <property type="entry name" value="Glyco_trans_2-like"/>
</dbReference>
<dbReference type="Proteomes" id="UP000317835">
    <property type="component" value="Plasmid pElP_5"/>
</dbReference>
<dbReference type="AlphaFoldDB" id="A0A518HFT0"/>
<keyword evidence="2" id="KW-0614">Plasmid</keyword>
<name>A0A518HFT0_9BACT</name>
<evidence type="ECO:0000313" key="3">
    <source>
        <dbReference type="Proteomes" id="UP000317835"/>
    </source>
</evidence>
<keyword evidence="3" id="KW-1185">Reference proteome</keyword>
<evidence type="ECO:0000313" key="2">
    <source>
        <dbReference type="EMBL" id="QDV39707.1"/>
    </source>
</evidence>
<dbReference type="Pfam" id="PF00535">
    <property type="entry name" value="Glycos_transf_2"/>
    <property type="match status" value="1"/>
</dbReference>
<dbReference type="InterPro" id="IPR029044">
    <property type="entry name" value="Nucleotide-diphossugar_trans"/>
</dbReference>
<dbReference type="SUPFAM" id="SSF53448">
    <property type="entry name" value="Nucleotide-diphospho-sugar transferases"/>
    <property type="match status" value="1"/>
</dbReference>
<dbReference type="InterPro" id="IPR050834">
    <property type="entry name" value="Glycosyltransf_2"/>
</dbReference>
<dbReference type="EMBL" id="CP036431">
    <property type="protein sequence ID" value="QDV39707.1"/>
    <property type="molecule type" value="Genomic_DNA"/>
</dbReference>
<geneLocation type="plasmid" evidence="3">
    <name>pelp_5</name>
</geneLocation>
<gene>
    <name evidence="2" type="primary">kfoC</name>
    <name evidence="2" type="ORF">ElP_76800</name>
</gene>
<feature type="domain" description="Glycosyltransferase 2-like" evidence="1">
    <location>
        <begin position="7"/>
        <end position="166"/>
    </location>
</feature>
<protein>
    <submittedName>
        <fullName evidence="2">Chondroitin synthase</fullName>
    </submittedName>
</protein>
<proteinExistence type="predicted"/>
<dbReference type="KEGG" id="tpla:ElP_76800"/>
<dbReference type="RefSeq" id="WP_197447234.1">
    <property type="nucleotide sequence ID" value="NZ_CP036431.1"/>
</dbReference>
<accession>A0A518HFT0</accession>